<feature type="region of interest" description="Disordered" evidence="1">
    <location>
        <begin position="1"/>
        <end position="21"/>
    </location>
</feature>
<dbReference type="InterPro" id="IPR011604">
    <property type="entry name" value="PDDEXK-like_dom_sf"/>
</dbReference>
<evidence type="ECO:0000313" key="3">
    <source>
        <dbReference type="Proteomes" id="UP000184476"/>
    </source>
</evidence>
<dbReference type="Gene3D" id="3.90.320.10">
    <property type="match status" value="1"/>
</dbReference>
<name>A0A1M4VEI1_9BACL</name>
<keyword evidence="3" id="KW-1185">Reference proteome</keyword>
<organism evidence="2 3">
    <name type="scientific">Seinonella peptonophila</name>
    <dbReference type="NCBI Taxonomy" id="112248"/>
    <lineage>
        <taxon>Bacteria</taxon>
        <taxon>Bacillati</taxon>
        <taxon>Bacillota</taxon>
        <taxon>Bacilli</taxon>
        <taxon>Bacillales</taxon>
        <taxon>Thermoactinomycetaceae</taxon>
        <taxon>Seinonella</taxon>
    </lineage>
</organism>
<reference evidence="2 3" key="1">
    <citation type="submission" date="2016-11" db="EMBL/GenBank/DDBJ databases">
        <authorList>
            <person name="Jaros S."/>
            <person name="Januszkiewicz K."/>
            <person name="Wedrychowicz H."/>
        </authorList>
    </citation>
    <scope>NUCLEOTIDE SEQUENCE [LARGE SCALE GENOMIC DNA]</scope>
    <source>
        <strain evidence="2 3">DSM 44666</strain>
    </source>
</reference>
<accession>A0A1M4VEI1</accession>
<dbReference type="AlphaFoldDB" id="A0A1M4VEI1"/>
<dbReference type="STRING" id="112248.SAMN05444392_102324"/>
<evidence type="ECO:0000256" key="1">
    <source>
        <dbReference type="SAM" id="MobiDB-lite"/>
    </source>
</evidence>
<protein>
    <submittedName>
        <fullName evidence="2">Uncharacterized protein</fullName>
    </submittedName>
</protein>
<sequence>MFTSTASEIIDQMETESTTRRGEQLTTDFLSMINNFHSQKQPYDLDLEAYIHKIKYEAILNPPSKGLKKRGVHYFHPSSASSCLRELYHMAKGDKRDEDSIQPHQKRWQKLGGMFGDLIQHDLLAIHKHYQKMTGNDPAFKPTYTTMETKSGEMLKVPMWEEFAKTYGIYSGVPIGGQPDGIIQYKDGSRIGLEIKSKQTSSARTSQFSMRGPDPDHVKQVVAYSILYGVDEFLLLYGNLSKKSWEMSADEQLKYPDLRCFYYRIMDEDRTDLLERFESVMEMVKNETPPKLDVSKWTFNNYKNVIARSITPDEIDELEQEYTGMGLHNDSKVNKRILETYKLMFDYIDQIRGWL</sequence>
<dbReference type="EMBL" id="FQVL01000002">
    <property type="protein sequence ID" value="SHE67396.1"/>
    <property type="molecule type" value="Genomic_DNA"/>
</dbReference>
<dbReference type="OrthoDB" id="2656489at2"/>
<dbReference type="Proteomes" id="UP000184476">
    <property type="component" value="Unassembled WGS sequence"/>
</dbReference>
<evidence type="ECO:0000313" key="2">
    <source>
        <dbReference type="EMBL" id="SHE67396.1"/>
    </source>
</evidence>
<proteinExistence type="predicted"/>
<dbReference type="RefSeq" id="WP_073153834.1">
    <property type="nucleotide sequence ID" value="NZ_FQVL01000002.1"/>
</dbReference>
<gene>
    <name evidence="2" type="ORF">SAMN05444392_102324</name>
</gene>